<organism evidence="2">
    <name type="scientific">Bionectria ochroleuca</name>
    <name type="common">Gliocladium roseum</name>
    <dbReference type="NCBI Taxonomy" id="29856"/>
    <lineage>
        <taxon>Eukaryota</taxon>
        <taxon>Fungi</taxon>
        <taxon>Dikarya</taxon>
        <taxon>Ascomycota</taxon>
        <taxon>Pezizomycotina</taxon>
        <taxon>Sordariomycetes</taxon>
        <taxon>Hypocreomycetidae</taxon>
        <taxon>Hypocreales</taxon>
        <taxon>Bionectriaceae</taxon>
        <taxon>Clonostachys</taxon>
    </lineage>
</organism>
<dbReference type="PRINTS" id="PR00111">
    <property type="entry name" value="ABHYDROLASE"/>
</dbReference>
<dbReference type="Pfam" id="PF12697">
    <property type="entry name" value="Abhydrolase_6"/>
    <property type="match status" value="1"/>
</dbReference>
<sequence length="310" mass="34019">MATYETALDQRITVGDQTFAYRLFGNAGQGVTLALLHGFRYLLTFPTRHNTEMGTMDHWDPKLINGFAATRRVLLVENVGVGRSSGEVPKSLPAWAQHYIDVFLALHLRQVDILGYSMGGCVAQLVALNAPAGLIRRIVLCGTTPSSGDGVVRAPPGPFNQIKAAQTESEHKDAFLSSFFTSSKASQAAGLAAWNRMVSSRPDRIDHVPAEAAHRQAVAFAKFMDPKQASEGSYDRFRQIRQPVLIANGSNDLLLPTENSILMWKMLKDEGAQLHLYPDSGHAFLYQYAAQFARTVNDFLDEPAPTASKL</sequence>
<dbReference type="InterPro" id="IPR029058">
    <property type="entry name" value="AB_hydrolase_fold"/>
</dbReference>
<dbReference type="EMBL" id="CDPU01000036">
    <property type="protein sequence ID" value="CEO53590.1"/>
    <property type="molecule type" value="Genomic_DNA"/>
</dbReference>
<feature type="domain" description="AB hydrolase-1" evidence="1">
    <location>
        <begin position="35"/>
        <end position="294"/>
    </location>
</feature>
<dbReference type="InterPro" id="IPR000073">
    <property type="entry name" value="AB_hydrolase_1"/>
</dbReference>
<accession>A0A0B7KFA1</accession>
<dbReference type="PANTHER" id="PTHR43433:SF5">
    <property type="entry name" value="AB HYDROLASE-1 DOMAIN-CONTAINING PROTEIN"/>
    <property type="match status" value="1"/>
</dbReference>
<evidence type="ECO:0000313" key="2">
    <source>
        <dbReference type="EMBL" id="CEO53590.1"/>
    </source>
</evidence>
<reference evidence="2" key="1">
    <citation type="submission" date="2015-01" db="EMBL/GenBank/DDBJ databases">
        <authorList>
            <person name="Durling Mikael"/>
        </authorList>
    </citation>
    <scope>NUCLEOTIDE SEQUENCE</scope>
</reference>
<dbReference type="PANTHER" id="PTHR43433">
    <property type="entry name" value="HYDROLASE, ALPHA/BETA FOLD FAMILY PROTEIN"/>
    <property type="match status" value="1"/>
</dbReference>
<evidence type="ECO:0000259" key="1">
    <source>
        <dbReference type="Pfam" id="PF12697"/>
    </source>
</evidence>
<name>A0A0B7KFA1_BIOOC</name>
<dbReference type="SUPFAM" id="SSF53474">
    <property type="entry name" value="alpha/beta-Hydrolases"/>
    <property type="match status" value="1"/>
</dbReference>
<protein>
    <recommendedName>
        <fullName evidence="1">AB hydrolase-1 domain-containing protein</fullName>
    </recommendedName>
</protein>
<proteinExistence type="predicted"/>
<dbReference type="Gene3D" id="3.40.50.1820">
    <property type="entry name" value="alpha/beta hydrolase"/>
    <property type="match status" value="1"/>
</dbReference>
<gene>
    <name evidence="2" type="ORF">BN869_000009648_1</name>
</gene>
<dbReference type="InterPro" id="IPR050471">
    <property type="entry name" value="AB_hydrolase"/>
</dbReference>
<dbReference type="AlphaFoldDB" id="A0A0B7KFA1"/>